<evidence type="ECO:0000256" key="3">
    <source>
        <dbReference type="ARBA" id="ARBA00022827"/>
    </source>
</evidence>
<evidence type="ECO:0000259" key="5">
    <source>
        <dbReference type="Pfam" id="PF01494"/>
    </source>
</evidence>
<dbReference type="InterPro" id="IPR050641">
    <property type="entry name" value="RIFMO-like"/>
</dbReference>
<protein>
    <submittedName>
        <fullName evidence="6">FAD-dependent oxidoreductase</fullName>
    </submittedName>
</protein>
<dbReference type="Gene3D" id="3.40.30.120">
    <property type="match status" value="1"/>
</dbReference>
<sequence>METSETETLSLFNVPVLIVGGGLAGLSMSLFLSWYGIRSMVVEKHPEPARLPRARGHNARTMELFRAVGLEEIIREAQSPTAANSGMVRVESLMGHELAHLSEGLSADLSTITPIEGCVIGQDQLEPILVDQIKELGGTVRFNTELLSFEQDEEMVTSLIRQRTTGQTFRIRSLYLIAADGNHSSIREALGIQTQGPGTISYTTDVAFEADLSAALRRRRVYLYFISNSALPDGQAGLMPLDNERKWSFGFPVHPERGERREDMTDERCIELIRIAVGIPDLAVKILPAYPWDSVKVGVWEQAARYAERYRSKRVFLAGDSAHAVLPAGGLGAGTAIQDAFNLAWKLNLVLHGNAGPALLDTYEDERKPIGTLTVQQTLQRHFYRTGTAESTLIDSDSLIFGYRYRSAAIMLEPGADEAPLTQHPTTQHGEPGTHAPHVMLERDGWPIPTIDLYRGFWTLLIGEDGAAWREAAQRLSFRLLVDSLGENGLEDVSGLWYESFGVGTEGAVLIRPDGFVAWRETGNVDNPYATLERVLDRVLCRRNMDAPR</sequence>
<keyword evidence="4" id="KW-1133">Transmembrane helix</keyword>
<keyword evidence="4" id="KW-0812">Transmembrane</keyword>
<dbReference type="GO" id="GO:0071949">
    <property type="term" value="F:FAD binding"/>
    <property type="evidence" value="ECO:0007669"/>
    <property type="project" value="InterPro"/>
</dbReference>
<dbReference type="AlphaFoldDB" id="A0A8J3IQC5"/>
<dbReference type="GO" id="GO:0016709">
    <property type="term" value="F:oxidoreductase activity, acting on paired donors, with incorporation or reduction of molecular oxygen, NAD(P)H as one donor, and incorporation of one atom of oxygen"/>
    <property type="evidence" value="ECO:0007669"/>
    <property type="project" value="UniProtKB-ARBA"/>
</dbReference>
<proteinExistence type="predicted"/>
<keyword evidence="3" id="KW-0274">FAD</keyword>
<dbReference type="PANTHER" id="PTHR43004:SF19">
    <property type="entry name" value="BINDING MONOOXYGENASE, PUTATIVE (JCVI)-RELATED"/>
    <property type="match status" value="1"/>
</dbReference>
<dbReference type="PANTHER" id="PTHR43004">
    <property type="entry name" value="TRK SYSTEM POTASSIUM UPTAKE PROTEIN"/>
    <property type="match status" value="1"/>
</dbReference>
<evidence type="ECO:0000256" key="4">
    <source>
        <dbReference type="SAM" id="Phobius"/>
    </source>
</evidence>
<keyword evidence="2" id="KW-0285">Flavoprotein</keyword>
<dbReference type="SUPFAM" id="SSF51905">
    <property type="entry name" value="FAD/NAD(P)-binding domain"/>
    <property type="match status" value="1"/>
</dbReference>
<feature type="transmembrane region" description="Helical" evidence="4">
    <location>
        <begin position="12"/>
        <end position="35"/>
    </location>
</feature>
<reference evidence="6" key="1">
    <citation type="submission" date="2020-10" db="EMBL/GenBank/DDBJ databases">
        <title>Taxonomic study of unclassified bacteria belonging to the class Ktedonobacteria.</title>
        <authorList>
            <person name="Yabe S."/>
            <person name="Wang C.M."/>
            <person name="Zheng Y."/>
            <person name="Sakai Y."/>
            <person name="Cavaletti L."/>
            <person name="Monciardini P."/>
            <person name="Donadio S."/>
        </authorList>
    </citation>
    <scope>NUCLEOTIDE SEQUENCE</scope>
    <source>
        <strain evidence="6">ID150040</strain>
    </source>
</reference>
<dbReference type="Gene3D" id="3.30.9.10">
    <property type="entry name" value="D-Amino Acid Oxidase, subunit A, domain 2"/>
    <property type="match status" value="1"/>
</dbReference>
<dbReference type="PRINTS" id="PR00420">
    <property type="entry name" value="RNGMNOXGNASE"/>
</dbReference>
<comment type="caution">
    <text evidence="6">The sequence shown here is derived from an EMBL/GenBank/DDBJ whole genome shotgun (WGS) entry which is preliminary data.</text>
</comment>
<comment type="cofactor">
    <cofactor evidence="1">
        <name>FAD</name>
        <dbReference type="ChEBI" id="CHEBI:57692"/>
    </cofactor>
</comment>
<dbReference type="Pfam" id="PF01494">
    <property type="entry name" value="FAD_binding_3"/>
    <property type="match status" value="1"/>
</dbReference>
<dbReference type="InterPro" id="IPR002938">
    <property type="entry name" value="FAD-bd"/>
</dbReference>
<evidence type="ECO:0000313" key="7">
    <source>
        <dbReference type="Proteomes" id="UP000597444"/>
    </source>
</evidence>
<evidence type="ECO:0000256" key="1">
    <source>
        <dbReference type="ARBA" id="ARBA00001974"/>
    </source>
</evidence>
<organism evidence="6 7">
    <name type="scientific">Reticulibacter mediterranei</name>
    <dbReference type="NCBI Taxonomy" id="2778369"/>
    <lineage>
        <taxon>Bacteria</taxon>
        <taxon>Bacillati</taxon>
        <taxon>Chloroflexota</taxon>
        <taxon>Ktedonobacteria</taxon>
        <taxon>Ktedonobacterales</taxon>
        <taxon>Reticulibacteraceae</taxon>
        <taxon>Reticulibacter</taxon>
    </lineage>
</organism>
<dbReference type="Pfam" id="PF21274">
    <property type="entry name" value="Rng_hyd_C"/>
    <property type="match status" value="1"/>
</dbReference>
<dbReference type="EMBL" id="BNJK01000002">
    <property type="protein sequence ID" value="GHO98268.1"/>
    <property type="molecule type" value="Genomic_DNA"/>
</dbReference>
<feature type="domain" description="FAD-binding" evidence="5">
    <location>
        <begin position="14"/>
        <end position="377"/>
    </location>
</feature>
<evidence type="ECO:0000256" key="2">
    <source>
        <dbReference type="ARBA" id="ARBA00022630"/>
    </source>
</evidence>
<dbReference type="InterPro" id="IPR036188">
    <property type="entry name" value="FAD/NAD-bd_sf"/>
</dbReference>
<dbReference type="RefSeq" id="WP_220209025.1">
    <property type="nucleotide sequence ID" value="NZ_BNJK01000002.1"/>
</dbReference>
<dbReference type="Gene3D" id="3.50.50.60">
    <property type="entry name" value="FAD/NAD(P)-binding domain"/>
    <property type="match status" value="1"/>
</dbReference>
<evidence type="ECO:0000313" key="6">
    <source>
        <dbReference type="EMBL" id="GHO98268.1"/>
    </source>
</evidence>
<keyword evidence="7" id="KW-1185">Reference proteome</keyword>
<name>A0A8J3IQC5_9CHLR</name>
<gene>
    <name evidence="6" type="ORF">KSF_083160</name>
</gene>
<keyword evidence="4" id="KW-0472">Membrane</keyword>
<dbReference type="Proteomes" id="UP000597444">
    <property type="component" value="Unassembled WGS sequence"/>
</dbReference>
<accession>A0A8J3IQC5</accession>